<protein>
    <recommendedName>
        <fullName evidence="1">SET domain-containing protein</fullName>
    </recommendedName>
</protein>
<dbReference type="PANTHER" id="PTHR47332">
    <property type="entry name" value="SET DOMAIN-CONTAINING PROTEIN 5"/>
    <property type="match status" value="1"/>
</dbReference>
<sequence>MDAEIPSTTATAPNVFITFSFNSPTGYGTIAAREIPRGKRIFADECLFGVLDYQNRARVQGKYGKLPIEKKRIFDQLASQGHDVLAAFQTNALVYNDRCTMYGIFPQAAGLNHSCQPNAYFSWNAKLQFGTTHAIRDIPRGSEISISYCDPLLSIDGRKEVLARYSFPCVCNICSDLDHGSERRRSEIRRLKSEISRTRRHCPVTLLDLIMLIDLIEEEGLVSLDLANYYRHAAECCRATKQYKEALRFGRKTLEVVETCVGSDSPVFDATKQFVQGLEEAEREVKSK</sequence>
<dbReference type="InterPro" id="IPR011990">
    <property type="entry name" value="TPR-like_helical_dom_sf"/>
</dbReference>
<feature type="domain" description="SET" evidence="1">
    <location>
        <begin position="13"/>
        <end position="149"/>
    </location>
</feature>
<evidence type="ECO:0000313" key="3">
    <source>
        <dbReference type="Proteomes" id="UP001276659"/>
    </source>
</evidence>
<dbReference type="InterPro" id="IPR001214">
    <property type="entry name" value="SET_dom"/>
</dbReference>
<dbReference type="Gene3D" id="1.25.40.10">
    <property type="entry name" value="Tetratricopeptide repeat domain"/>
    <property type="match status" value="1"/>
</dbReference>
<dbReference type="PANTHER" id="PTHR47332:SF2">
    <property type="entry name" value="SET-6"/>
    <property type="match status" value="1"/>
</dbReference>
<organism evidence="2 3">
    <name type="scientific">Lepraria neglecta</name>
    <dbReference type="NCBI Taxonomy" id="209136"/>
    <lineage>
        <taxon>Eukaryota</taxon>
        <taxon>Fungi</taxon>
        <taxon>Dikarya</taxon>
        <taxon>Ascomycota</taxon>
        <taxon>Pezizomycotina</taxon>
        <taxon>Lecanoromycetes</taxon>
        <taxon>OSLEUM clade</taxon>
        <taxon>Lecanoromycetidae</taxon>
        <taxon>Lecanorales</taxon>
        <taxon>Lecanorineae</taxon>
        <taxon>Stereocaulaceae</taxon>
        <taxon>Lepraria</taxon>
    </lineage>
</organism>
<reference evidence="2" key="1">
    <citation type="submission" date="2022-11" db="EMBL/GenBank/DDBJ databases">
        <title>Chromosomal genome sequence assembly and mating type (MAT) locus characterization of the leprose asexual lichenized fungus Lepraria neglecta (Nyl.) Erichsen.</title>
        <authorList>
            <person name="Allen J.L."/>
            <person name="Pfeffer B."/>
        </authorList>
    </citation>
    <scope>NUCLEOTIDE SEQUENCE</scope>
    <source>
        <strain evidence="2">Allen 5258</strain>
    </source>
</reference>
<evidence type="ECO:0000259" key="1">
    <source>
        <dbReference type="PROSITE" id="PS50280"/>
    </source>
</evidence>
<dbReference type="CDD" id="cd20071">
    <property type="entry name" value="SET_SMYD"/>
    <property type="match status" value="1"/>
</dbReference>
<gene>
    <name evidence="2" type="ORF">OEA41_007182</name>
</gene>
<comment type="caution">
    <text evidence="2">The sequence shown here is derived from an EMBL/GenBank/DDBJ whole genome shotgun (WGS) entry which is preliminary data.</text>
</comment>
<evidence type="ECO:0000313" key="2">
    <source>
        <dbReference type="EMBL" id="KAK3175860.1"/>
    </source>
</evidence>
<accession>A0AAE0DQA2</accession>
<dbReference type="Pfam" id="PF00856">
    <property type="entry name" value="SET"/>
    <property type="match status" value="1"/>
</dbReference>
<dbReference type="AlphaFoldDB" id="A0AAE0DQA2"/>
<dbReference type="PROSITE" id="PS50280">
    <property type="entry name" value="SET"/>
    <property type="match status" value="1"/>
</dbReference>
<name>A0AAE0DQA2_9LECA</name>
<keyword evidence="3" id="KW-1185">Reference proteome</keyword>
<proteinExistence type="predicted"/>
<dbReference type="EMBL" id="JASNWA010000004">
    <property type="protein sequence ID" value="KAK3175860.1"/>
    <property type="molecule type" value="Genomic_DNA"/>
</dbReference>
<dbReference type="Proteomes" id="UP001276659">
    <property type="component" value="Unassembled WGS sequence"/>
</dbReference>
<dbReference type="InterPro" id="IPR046341">
    <property type="entry name" value="SET_dom_sf"/>
</dbReference>
<dbReference type="InterPro" id="IPR053185">
    <property type="entry name" value="SET_domain_protein"/>
</dbReference>
<dbReference type="Gene3D" id="2.170.270.10">
    <property type="entry name" value="SET domain"/>
    <property type="match status" value="1"/>
</dbReference>
<dbReference type="SUPFAM" id="SSF82199">
    <property type="entry name" value="SET domain"/>
    <property type="match status" value="1"/>
</dbReference>